<keyword evidence="3" id="KW-0808">Transferase</keyword>
<evidence type="ECO:0000313" key="4">
    <source>
        <dbReference type="Proteomes" id="UP000198832"/>
    </source>
</evidence>
<dbReference type="InterPro" id="IPR055259">
    <property type="entry name" value="YkvP/CgeB_Glyco_trans-like"/>
</dbReference>
<reference evidence="3 4" key="1">
    <citation type="submission" date="2016-10" db="EMBL/GenBank/DDBJ databases">
        <authorList>
            <person name="de Groot N.N."/>
        </authorList>
    </citation>
    <scope>NUCLEOTIDE SEQUENCE [LARGE SCALE GENOMIC DNA]</scope>
    <source>
        <strain evidence="3 4">CGMCC 1.7056</strain>
    </source>
</reference>
<organism evidence="3 4">
    <name type="scientific">Nocardioides terrae</name>
    <dbReference type="NCBI Taxonomy" id="574651"/>
    <lineage>
        <taxon>Bacteria</taxon>
        <taxon>Bacillati</taxon>
        <taxon>Actinomycetota</taxon>
        <taxon>Actinomycetes</taxon>
        <taxon>Propionibacteriales</taxon>
        <taxon>Nocardioidaceae</taxon>
        <taxon>Nocardioides</taxon>
    </lineage>
</organism>
<dbReference type="SUPFAM" id="SSF53756">
    <property type="entry name" value="UDP-Glycosyltransferase/glycogen phosphorylase"/>
    <property type="match status" value="1"/>
</dbReference>
<keyword evidence="4" id="KW-1185">Reference proteome</keyword>
<evidence type="ECO:0000259" key="2">
    <source>
        <dbReference type="Pfam" id="PF13524"/>
    </source>
</evidence>
<dbReference type="PANTHER" id="PTHR12526">
    <property type="entry name" value="GLYCOSYLTRANSFERASE"/>
    <property type="match status" value="1"/>
</dbReference>
<dbReference type="InterPro" id="IPR015393">
    <property type="entry name" value="DUF1972"/>
</dbReference>
<dbReference type="PANTHER" id="PTHR12526:SF636">
    <property type="entry name" value="BLL3647 PROTEIN"/>
    <property type="match status" value="1"/>
</dbReference>
<evidence type="ECO:0000313" key="3">
    <source>
        <dbReference type="EMBL" id="SFC27575.1"/>
    </source>
</evidence>
<name>A0A1I1HUV0_9ACTN</name>
<dbReference type="Gene3D" id="3.40.50.2000">
    <property type="entry name" value="Glycogen Phosphorylase B"/>
    <property type="match status" value="2"/>
</dbReference>
<protein>
    <submittedName>
        <fullName evidence="3">Glycosyltransferase involved in cell wall bisynthesis</fullName>
    </submittedName>
</protein>
<dbReference type="Pfam" id="PF09314">
    <property type="entry name" value="DUF1972"/>
    <property type="match status" value="1"/>
</dbReference>
<dbReference type="Proteomes" id="UP000198832">
    <property type="component" value="Unassembled WGS sequence"/>
</dbReference>
<dbReference type="GO" id="GO:0016757">
    <property type="term" value="F:glycosyltransferase activity"/>
    <property type="evidence" value="ECO:0007669"/>
    <property type="project" value="TreeGrafter"/>
</dbReference>
<accession>A0A1I1HUV0</accession>
<proteinExistence type="predicted"/>
<dbReference type="Pfam" id="PF13524">
    <property type="entry name" value="Glyco_trans_1_2"/>
    <property type="match status" value="1"/>
</dbReference>
<feature type="domain" description="Spore protein YkvP/CgeB glycosyl transferase-like" evidence="2">
    <location>
        <begin position="214"/>
        <end position="352"/>
    </location>
</feature>
<dbReference type="AlphaFoldDB" id="A0A1I1HUV0"/>
<gene>
    <name evidence="3" type="ORF">SAMN04487968_10517</name>
</gene>
<feature type="domain" description="DUF1972" evidence="1">
    <location>
        <begin position="2"/>
        <end position="170"/>
    </location>
</feature>
<evidence type="ECO:0000259" key="1">
    <source>
        <dbReference type="Pfam" id="PF09314"/>
    </source>
</evidence>
<sequence length="398" mass="43870">MLGTRGVPAAHGGFETAVENIGLRLVDRGWRVVVYCQDDDPAAVVRTDTWKGIERVHVPSRYPGAKGTLWFDTLSVRHAARYRDVCVTFGYNSAMLTALLRARGIPNLINMDGIEWKRARWTGSQKVFLYGQERAACHLGSHLIADHPEIKRHLATRVSEEKIKTIAYGAPTVVDAPVEPLLRRGLSPGDFLTLVARPVPENSILEVLRAFSSRSWGRKLVVLGDYDRADPYQRAVLDAASDEVVFLGAIYDTDTVEALRFHSVAYLHGHQVGGTNPSLVEALGCGNPVIAHDNRYNRWVAGDAALYFSDENGVVAALDRVLSDPAVAPRLAAEARARHAAEFTWERITDQYETLIRAFMPARRRRTVVAVRPSVASGAVLRARATSTDGSIRAGSRR</sequence>
<dbReference type="EMBL" id="FOLB01000005">
    <property type="protein sequence ID" value="SFC27575.1"/>
    <property type="molecule type" value="Genomic_DNA"/>
</dbReference>
<dbReference type="STRING" id="574651.SAMN04487968_10517"/>